<gene>
    <name evidence="1" type="ORF">BJ508DRAFT_159945</name>
</gene>
<keyword evidence="2" id="KW-1185">Reference proteome</keyword>
<name>A0A3N4HWF1_ASCIM</name>
<sequence>MHLVRHSLTLTTSHATASFVQAMRCRHVDVLTLDSFSLAMYHTCTRYRNKLKTLPSLATSRIPQPAPRKPLPPSCWTGMYDNYRHLIHTHFHPINSTVVPENLSIRNPPARVPRLITLPCICAWISTVLGGDLSFLARIATRNFLFCLCKLFHLSVPITALQAL</sequence>
<protein>
    <submittedName>
        <fullName evidence="1">Uncharacterized protein</fullName>
    </submittedName>
</protein>
<dbReference type="Proteomes" id="UP000275078">
    <property type="component" value="Unassembled WGS sequence"/>
</dbReference>
<dbReference type="EMBL" id="ML119714">
    <property type="protein sequence ID" value="RPA78193.1"/>
    <property type="molecule type" value="Genomic_DNA"/>
</dbReference>
<organism evidence="1 2">
    <name type="scientific">Ascobolus immersus RN42</name>
    <dbReference type="NCBI Taxonomy" id="1160509"/>
    <lineage>
        <taxon>Eukaryota</taxon>
        <taxon>Fungi</taxon>
        <taxon>Dikarya</taxon>
        <taxon>Ascomycota</taxon>
        <taxon>Pezizomycotina</taxon>
        <taxon>Pezizomycetes</taxon>
        <taxon>Pezizales</taxon>
        <taxon>Ascobolaceae</taxon>
        <taxon>Ascobolus</taxon>
    </lineage>
</organism>
<proteinExistence type="predicted"/>
<dbReference type="AlphaFoldDB" id="A0A3N4HWF1"/>
<reference evidence="1 2" key="1">
    <citation type="journal article" date="2018" name="Nat. Ecol. Evol.">
        <title>Pezizomycetes genomes reveal the molecular basis of ectomycorrhizal truffle lifestyle.</title>
        <authorList>
            <person name="Murat C."/>
            <person name="Payen T."/>
            <person name="Noel B."/>
            <person name="Kuo A."/>
            <person name="Morin E."/>
            <person name="Chen J."/>
            <person name="Kohler A."/>
            <person name="Krizsan K."/>
            <person name="Balestrini R."/>
            <person name="Da Silva C."/>
            <person name="Montanini B."/>
            <person name="Hainaut M."/>
            <person name="Levati E."/>
            <person name="Barry K.W."/>
            <person name="Belfiori B."/>
            <person name="Cichocki N."/>
            <person name="Clum A."/>
            <person name="Dockter R.B."/>
            <person name="Fauchery L."/>
            <person name="Guy J."/>
            <person name="Iotti M."/>
            <person name="Le Tacon F."/>
            <person name="Lindquist E.A."/>
            <person name="Lipzen A."/>
            <person name="Malagnac F."/>
            <person name="Mello A."/>
            <person name="Molinier V."/>
            <person name="Miyauchi S."/>
            <person name="Poulain J."/>
            <person name="Riccioni C."/>
            <person name="Rubini A."/>
            <person name="Sitrit Y."/>
            <person name="Splivallo R."/>
            <person name="Traeger S."/>
            <person name="Wang M."/>
            <person name="Zifcakova L."/>
            <person name="Wipf D."/>
            <person name="Zambonelli A."/>
            <person name="Paolocci F."/>
            <person name="Nowrousian M."/>
            <person name="Ottonello S."/>
            <person name="Baldrian P."/>
            <person name="Spatafora J.W."/>
            <person name="Henrissat B."/>
            <person name="Nagy L.G."/>
            <person name="Aury J.M."/>
            <person name="Wincker P."/>
            <person name="Grigoriev I.V."/>
            <person name="Bonfante P."/>
            <person name="Martin F.M."/>
        </authorList>
    </citation>
    <scope>NUCLEOTIDE SEQUENCE [LARGE SCALE GENOMIC DNA]</scope>
    <source>
        <strain evidence="1 2">RN42</strain>
    </source>
</reference>
<accession>A0A3N4HWF1</accession>
<evidence type="ECO:0000313" key="1">
    <source>
        <dbReference type="EMBL" id="RPA78193.1"/>
    </source>
</evidence>
<evidence type="ECO:0000313" key="2">
    <source>
        <dbReference type="Proteomes" id="UP000275078"/>
    </source>
</evidence>